<dbReference type="EMBL" id="UGQS01000002">
    <property type="protein sequence ID" value="STZ77221.1"/>
    <property type="molecule type" value="Genomic_DNA"/>
</dbReference>
<keyword evidence="3" id="KW-1185">Reference proteome</keyword>
<dbReference type="AlphaFoldDB" id="A0A378UL53"/>
<keyword evidence="1" id="KW-0472">Membrane</keyword>
<feature type="transmembrane region" description="Helical" evidence="1">
    <location>
        <begin position="117"/>
        <end position="140"/>
    </location>
</feature>
<sequence>MAENYRILSLKTRSHSCNITHKIGYNARVSPIYLLNNMKRLLTSLPVWLVLCDMVYGFALNLMQSQSAAARPSDTLVTPDIAFSGLQLAANGGMILIIGFGLLVLLKLNSSVLQGRILPIGIFRTLGLLAVLAFSIPSLWEWLWAVAALASGQQVFNVGNIRYFITALCLPLIALLCLLRLFGWYRLHRQTAPEEV</sequence>
<keyword evidence="1" id="KW-0812">Transmembrane</keyword>
<gene>
    <name evidence="2" type="ORF">NCTC10295_02034</name>
</gene>
<evidence type="ECO:0000256" key="1">
    <source>
        <dbReference type="SAM" id="Phobius"/>
    </source>
</evidence>
<evidence type="ECO:0000313" key="3">
    <source>
        <dbReference type="Proteomes" id="UP000254651"/>
    </source>
</evidence>
<accession>A0A378UL53</accession>
<feature type="transmembrane region" description="Helical" evidence="1">
    <location>
        <begin position="81"/>
        <end position="105"/>
    </location>
</feature>
<name>A0A378UL53_BERDE</name>
<proteinExistence type="predicted"/>
<organism evidence="2 3">
    <name type="scientific">Bergeriella denitrificans</name>
    <name type="common">Neisseria denitrificans</name>
    <dbReference type="NCBI Taxonomy" id="494"/>
    <lineage>
        <taxon>Bacteria</taxon>
        <taxon>Pseudomonadati</taxon>
        <taxon>Pseudomonadota</taxon>
        <taxon>Betaproteobacteria</taxon>
        <taxon>Neisseriales</taxon>
        <taxon>Neisseriaceae</taxon>
        <taxon>Bergeriella</taxon>
    </lineage>
</organism>
<feature type="transmembrane region" description="Helical" evidence="1">
    <location>
        <begin position="160"/>
        <end position="182"/>
    </location>
</feature>
<keyword evidence="1" id="KW-1133">Transmembrane helix</keyword>
<feature type="transmembrane region" description="Helical" evidence="1">
    <location>
        <begin position="41"/>
        <end position="61"/>
    </location>
</feature>
<dbReference type="Proteomes" id="UP000254651">
    <property type="component" value="Unassembled WGS sequence"/>
</dbReference>
<protein>
    <submittedName>
        <fullName evidence="2">Integral membrane protein</fullName>
    </submittedName>
</protein>
<reference evidence="2 3" key="1">
    <citation type="submission" date="2018-06" db="EMBL/GenBank/DDBJ databases">
        <authorList>
            <consortium name="Pathogen Informatics"/>
            <person name="Doyle S."/>
        </authorList>
    </citation>
    <scope>NUCLEOTIDE SEQUENCE [LARGE SCALE GENOMIC DNA]</scope>
    <source>
        <strain evidence="2 3">NCTC10295</strain>
    </source>
</reference>
<evidence type="ECO:0000313" key="2">
    <source>
        <dbReference type="EMBL" id="STZ77221.1"/>
    </source>
</evidence>